<dbReference type="InterPro" id="IPR036390">
    <property type="entry name" value="WH_DNA-bd_sf"/>
</dbReference>
<proteinExistence type="predicted"/>
<dbReference type="STRING" id="768670.Calni_0613"/>
<dbReference type="Proteomes" id="UP000007039">
    <property type="component" value="Chromosome"/>
</dbReference>
<dbReference type="InterPro" id="IPR000944">
    <property type="entry name" value="Tscrpt_reg_Rrf2"/>
</dbReference>
<dbReference type="eggNOG" id="COG1959">
    <property type="taxonomic scope" value="Bacteria"/>
</dbReference>
<dbReference type="GO" id="GO:0005829">
    <property type="term" value="C:cytosol"/>
    <property type="evidence" value="ECO:0007669"/>
    <property type="project" value="TreeGrafter"/>
</dbReference>
<name>E4TFQ7_CALNY</name>
<dbReference type="HOGENOM" id="CLU_107144_0_1_0"/>
<evidence type="ECO:0000313" key="2">
    <source>
        <dbReference type="Proteomes" id="UP000007039"/>
    </source>
</evidence>
<sequence length="132" mass="14950">MKITKASDYALRVVGFFATAEKNRYYMRNELSEICNVPDSFLGKILQNLVKSGILESERGKRGGFKMSKNPEEVTVYDIIRSVEGDVVINECLVEGNTCKISGNCKIHNILDQVRCNLINELKRFSISDLVR</sequence>
<accession>E4TFQ7</accession>
<dbReference type="KEGG" id="cni:Calni_0613"/>
<gene>
    <name evidence="1" type="ordered locus">Calni_0613</name>
</gene>
<reference key="1">
    <citation type="submission" date="2010-11" db="EMBL/GenBank/DDBJ databases">
        <title>The complete genome of chromosome of Calditerrivibrio nitroreducens DSM 19672.</title>
        <authorList>
            <consortium name="US DOE Joint Genome Institute (JGI-PGF)"/>
            <person name="Lucas S."/>
            <person name="Copeland A."/>
            <person name="Lapidus A."/>
            <person name="Bruce D."/>
            <person name="Goodwin L."/>
            <person name="Pitluck S."/>
            <person name="Kyrpides N."/>
            <person name="Mavromatis K."/>
            <person name="Ivanova N."/>
            <person name="Mikhailova N."/>
            <person name="Zeytun A."/>
            <person name="Brettin T."/>
            <person name="Detter J.C."/>
            <person name="Tapia R."/>
            <person name="Han C."/>
            <person name="Land M."/>
            <person name="Hauser L."/>
            <person name="Markowitz V."/>
            <person name="Cheng J.-F."/>
            <person name="Hugenholtz P."/>
            <person name="Woyke T."/>
            <person name="Wu D."/>
            <person name="Spring S."/>
            <person name="Schroeder M."/>
            <person name="Brambilla E."/>
            <person name="Klenk H.-P."/>
            <person name="Eisen J.A."/>
        </authorList>
    </citation>
    <scope>NUCLEOTIDE SEQUENCE [LARGE SCALE GENOMIC DNA]</scope>
    <source>
        <strain>DSM 19672</strain>
    </source>
</reference>
<dbReference type="PANTHER" id="PTHR33221:SF2">
    <property type="entry name" value="TRANSCRIPTIONAL REGULATOR"/>
    <property type="match status" value="1"/>
</dbReference>
<dbReference type="AlphaFoldDB" id="E4TFQ7"/>
<evidence type="ECO:0000313" key="1">
    <source>
        <dbReference type="EMBL" id="ADR18525.1"/>
    </source>
</evidence>
<organism evidence="1 2">
    <name type="scientific">Calditerrivibrio nitroreducens (strain DSM 19672 / NBRC 101217 / Yu37-1)</name>
    <dbReference type="NCBI Taxonomy" id="768670"/>
    <lineage>
        <taxon>Bacteria</taxon>
        <taxon>Pseudomonadati</taxon>
        <taxon>Deferribacterota</taxon>
        <taxon>Deferribacteres</taxon>
        <taxon>Deferribacterales</taxon>
        <taxon>Calditerrivibrionaceae</taxon>
    </lineage>
</organism>
<dbReference type="RefSeq" id="WP_013450738.1">
    <property type="nucleotide sequence ID" value="NC_014758.1"/>
</dbReference>
<dbReference type="OrthoDB" id="9800519at2"/>
<dbReference type="Pfam" id="PF02082">
    <property type="entry name" value="Rrf2"/>
    <property type="match status" value="1"/>
</dbReference>
<dbReference type="NCBIfam" id="TIGR00738">
    <property type="entry name" value="rrf2_super"/>
    <property type="match status" value="1"/>
</dbReference>
<dbReference type="GO" id="GO:0003700">
    <property type="term" value="F:DNA-binding transcription factor activity"/>
    <property type="evidence" value="ECO:0007669"/>
    <property type="project" value="TreeGrafter"/>
</dbReference>
<dbReference type="PROSITE" id="PS51197">
    <property type="entry name" value="HTH_RRF2_2"/>
    <property type="match status" value="1"/>
</dbReference>
<dbReference type="PANTHER" id="PTHR33221">
    <property type="entry name" value="WINGED HELIX-TURN-HELIX TRANSCRIPTIONAL REGULATOR, RRF2 FAMILY"/>
    <property type="match status" value="1"/>
</dbReference>
<dbReference type="InterPro" id="IPR036388">
    <property type="entry name" value="WH-like_DNA-bd_sf"/>
</dbReference>
<keyword evidence="2" id="KW-1185">Reference proteome</keyword>
<dbReference type="Gene3D" id="1.10.10.10">
    <property type="entry name" value="Winged helix-like DNA-binding domain superfamily/Winged helix DNA-binding domain"/>
    <property type="match status" value="1"/>
</dbReference>
<reference evidence="1 2" key="2">
    <citation type="journal article" date="2011" name="Stand. Genomic Sci.">
        <title>Complete genome sequence of Calditerrivibrio nitroreducens type strain (Yu37-1).</title>
        <authorList>
            <person name="Pitluck S."/>
            <person name="Sikorski J."/>
            <person name="Zeytun A."/>
            <person name="Lapidus A."/>
            <person name="Nolan M."/>
            <person name="Lucas S."/>
            <person name="Hammon N."/>
            <person name="Deshpande S."/>
            <person name="Cheng J.F."/>
            <person name="Tapia R."/>
            <person name="Han C."/>
            <person name="Goodwin L."/>
            <person name="Liolios K."/>
            <person name="Pagani I."/>
            <person name="Ivanova N."/>
            <person name="Mavromatis K."/>
            <person name="Pati A."/>
            <person name="Chen A."/>
            <person name="Palaniappan K."/>
            <person name="Hauser L."/>
            <person name="Chang Y.J."/>
            <person name="Jeffries C.D."/>
            <person name="Detter J.C."/>
            <person name="Brambilla E."/>
            <person name="Djao O.D."/>
            <person name="Rohde M."/>
            <person name="Spring S."/>
            <person name="Goker M."/>
            <person name="Woyke T."/>
            <person name="Bristow J."/>
            <person name="Eisen J.A."/>
            <person name="Markowitz V."/>
            <person name="Hugenholtz P."/>
            <person name="Kyrpides N.C."/>
            <person name="Klenk H.P."/>
            <person name="Land M."/>
        </authorList>
    </citation>
    <scope>NUCLEOTIDE SEQUENCE [LARGE SCALE GENOMIC DNA]</scope>
    <source>
        <strain evidence="2">DSM 19672 / NBRC 101217 / Yu37-1</strain>
    </source>
</reference>
<dbReference type="EMBL" id="CP002347">
    <property type="protein sequence ID" value="ADR18525.1"/>
    <property type="molecule type" value="Genomic_DNA"/>
</dbReference>
<dbReference type="SUPFAM" id="SSF46785">
    <property type="entry name" value="Winged helix' DNA-binding domain"/>
    <property type="match status" value="1"/>
</dbReference>
<protein>
    <submittedName>
        <fullName evidence="1">Transcriptional regulator, BadM/Rrf2 family</fullName>
    </submittedName>
</protein>